<evidence type="ECO:0000256" key="1">
    <source>
        <dbReference type="SAM" id="MobiDB-lite"/>
    </source>
</evidence>
<protein>
    <submittedName>
        <fullName evidence="2">Uncharacterized protein</fullName>
    </submittedName>
</protein>
<dbReference type="EMBL" id="BARV01009211">
    <property type="protein sequence ID" value="GAI13663.1"/>
    <property type="molecule type" value="Genomic_DNA"/>
</dbReference>
<name>X1L3W4_9ZZZZ</name>
<accession>X1L3W4</accession>
<feature type="non-terminal residue" evidence="2">
    <location>
        <position position="1"/>
    </location>
</feature>
<evidence type="ECO:0000313" key="2">
    <source>
        <dbReference type="EMBL" id="GAI13663.1"/>
    </source>
</evidence>
<proteinExistence type="predicted"/>
<gene>
    <name evidence="2" type="ORF">S06H3_18248</name>
</gene>
<reference evidence="2" key="1">
    <citation type="journal article" date="2014" name="Front. Microbiol.">
        <title>High frequency of phylogenetically diverse reductive dehalogenase-homologous genes in deep subseafloor sedimentary metagenomes.</title>
        <authorList>
            <person name="Kawai M."/>
            <person name="Futagami T."/>
            <person name="Toyoda A."/>
            <person name="Takaki Y."/>
            <person name="Nishi S."/>
            <person name="Hori S."/>
            <person name="Arai W."/>
            <person name="Tsubouchi T."/>
            <person name="Morono Y."/>
            <person name="Uchiyama I."/>
            <person name="Ito T."/>
            <person name="Fujiyama A."/>
            <person name="Inagaki F."/>
            <person name="Takami H."/>
        </authorList>
    </citation>
    <scope>NUCLEOTIDE SEQUENCE</scope>
    <source>
        <strain evidence="2">Expedition CK06-06</strain>
    </source>
</reference>
<comment type="caution">
    <text evidence="2">The sequence shown here is derived from an EMBL/GenBank/DDBJ whole genome shotgun (WGS) entry which is preliminary data.</text>
</comment>
<dbReference type="AlphaFoldDB" id="X1L3W4"/>
<organism evidence="2">
    <name type="scientific">marine sediment metagenome</name>
    <dbReference type="NCBI Taxonomy" id="412755"/>
    <lineage>
        <taxon>unclassified sequences</taxon>
        <taxon>metagenomes</taxon>
        <taxon>ecological metagenomes</taxon>
    </lineage>
</organism>
<sequence>PQFYPKSERGGNTQNMFGKKYPKRTLLGKQKPYMEQ</sequence>
<feature type="region of interest" description="Disordered" evidence="1">
    <location>
        <begin position="1"/>
        <end position="36"/>
    </location>
</feature>